<comment type="similarity">
    <text evidence="1">Belongs to the 2-oxoacid dehydrogenase family.</text>
</comment>
<organism evidence="7 8">
    <name type="scientific">Mortierella isabellina</name>
    <name type="common">Filamentous fungus</name>
    <name type="synonym">Umbelopsis isabellina</name>
    <dbReference type="NCBI Taxonomy" id="91625"/>
    <lineage>
        <taxon>Eukaryota</taxon>
        <taxon>Fungi</taxon>
        <taxon>Fungi incertae sedis</taxon>
        <taxon>Mucoromycota</taxon>
        <taxon>Mucoromycotina</taxon>
        <taxon>Umbelopsidomycetes</taxon>
        <taxon>Umbelopsidales</taxon>
        <taxon>Umbelopsidaceae</taxon>
        <taxon>Umbelopsis</taxon>
    </lineage>
</organism>
<dbReference type="Pfam" id="PF02817">
    <property type="entry name" value="E3_binding"/>
    <property type="match status" value="1"/>
</dbReference>
<evidence type="ECO:0000256" key="2">
    <source>
        <dbReference type="ARBA" id="ARBA00022823"/>
    </source>
</evidence>
<evidence type="ECO:0000256" key="4">
    <source>
        <dbReference type="SAM" id="MobiDB-lite"/>
    </source>
</evidence>
<dbReference type="InterPro" id="IPR000089">
    <property type="entry name" value="Biotin_lipoyl"/>
</dbReference>
<dbReference type="InterPro" id="IPR011053">
    <property type="entry name" value="Single_hybrid_motif"/>
</dbReference>
<evidence type="ECO:0000259" key="5">
    <source>
        <dbReference type="PROSITE" id="PS50968"/>
    </source>
</evidence>
<evidence type="ECO:0000256" key="3">
    <source>
        <dbReference type="ARBA" id="ARBA00022946"/>
    </source>
</evidence>
<dbReference type="PROSITE" id="PS51826">
    <property type="entry name" value="PSBD"/>
    <property type="match status" value="1"/>
</dbReference>
<dbReference type="Pfam" id="PF00364">
    <property type="entry name" value="Biotin_lipoyl"/>
    <property type="match status" value="1"/>
</dbReference>
<dbReference type="PROSITE" id="PS00189">
    <property type="entry name" value="LIPOYL"/>
    <property type="match status" value="1"/>
</dbReference>
<name>A0A8H7PX65_MORIS</name>
<reference evidence="7" key="1">
    <citation type="submission" date="2020-12" db="EMBL/GenBank/DDBJ databases">
        <title>Metabolic potential, ecology and presence of endohyphal bacteria is reflected in genomic diversity of Mucoromycotina.</title>
        <authorList>
            <person name="Muszewska A."/>
            <person name="Okrasinska A."/>
            <person name="Steczkiewicz K."/>
            <person name="Drgas O."/>
            <person name="Orlowska M."/>
            <person name="Perlinska-Lenart U."/>
            <person name="Aleksandrzak-Piekarczyk T."/>
            <person name="Szatraj K."/>
            <person name="Zielenkiewicz U."/>
            <person name="Pilsyk S."/>
            <person name="Malc E."/>
            <person name="Mieczkowski P."/>
            <person name="Kruszewska J.S."/>
            <person name="Biernat P."/>
            <person name="Pawlowska J."/>
        </authorList>
    </citation>
    <scope>NUCLEOTIDE SEQUENCE</scope>
    <source>
        <strain evidence="7">WA0000067209</strain>
    </source>
</reference>
<accession>A0A8H7PX65</accession>
<evidence type="ECO:0000256" key="1">
    <source>
        <dbReference type="ARBA" id="ARBA00007317"/>
    </source>
</evidence>
<gene>
    <name evidence="7" type="ORF">INT43_008681</name>
</gene>
<evidence type="ECO:0000313" key="7">
    <source>
        <dbReference type="EMBL" id="KAG2181099.1"/>
    </source>
</evidence>
<evidence type="ECO:0000313" key="8">
    <source>
        <dbReference type="Proteomes" id="UP000654370"/>
    </source>
</evidence>
<dbReference type="Proteomes" id="UP000654370">
    <property type="component" value="Unassembled WGS sequence"/>
</dbReference>
<dbReference type="InterPro" id="IPR004167">
    <property type="entry name" value="PSBD"/>
</dbReference>
<dbReference type="AlphaFoldDB" id="A0A8H7PX65"/>
<protein>
    <submittedName>
        <fullName evidence="7">Uncharacterized protein</fullName>
    </submittedName>
</protein>
<feature type="compositionally biased region" description="Basic and acidic residues" evidence="4">
    <location>
        <begin position="148"/>
        <end position="157"/>
    </location>
</feature>
<feature type="domain" description="Lipoyl-binding" evidence="5">
    <location>
        <begin position="32"/>
        <end position="107"/>
    </location>
</feature>
<dbReference type="InterPro" id="IPR003016">
    <property type="entry name" value="2-oxoA_DH_lipoyl-BS"/>
</dbReference>
<dbReference type="SUPFAM" id="SSF47005">
    <property type="entry name" value="Peripheral subunit-binding domain of 2-oxo acid dehydrogenase complex"/>
    <property type="match status" value="1"/>
</dbReference>
<proteinExistence type="inferred from homology"/>
<dbReference type="Gene3D" id="4.10.320.10">
    <property type="entry name" value="E3-binding domain"/>
    <property type="match status" value="1"/>
</dbReference>
<dbReference type="GO" id="GO:0045254">
    <property type="term" value="C:pyruvate dehydrogenase complex"/>
    <property type="evidence" value="ECO:0007669"/>
    <property type="project" value="InterPro"/>
</dbReference>
<dbReference type="PANTHER" id="PTHR23151">
    <property type="entry name" value="DIHYDROLIPOAMIDE ACETYL/SUCCINYL-TRANSFERASE-RELATED"/>
    <property type="match status" value="1"/>
</dbReference>
<dbReference type="Gene3D" id="2.40.50.100">
    <property type="match status" value="1"/>
</dbReference>
<dbReference type="Gene3D" id="3.30.559.10">
    <property type="entry name" value="Chloramphenicol acetyltransferase-like domain"/>
    <property type="match status" value="1"/>
</dbReference>
<dbReference type="OrthoDB" id="537444at2759"/>
<dbReference type="GO" id="GO:0006086">
    <property type="term" value="P:pyruvate decarboxylation to acetyl-CoA"/>
    <property type="evidence" value="ECO:0007669"/>
    <property type="project" value="InterPro"/>
</dbReference>
<comment type="caution">
    <text evidence="7">The sequence shown here is derived from an EMBL/GenBank/DDBJ whole genome shotgun (WGS) entry which is preliminary data.</text>
</comment>
<dbReference type="GO" id="GO:0004742">
    <property type="term" value="F:dihydrolipoyllysine-residue acetyltransferase activity"/>
    <property type="evidence" value="ECO:0007669"/>
    <property type="project" value="TreeGrafter"/>
</dbReference>
<dbReference type="SUPFAM" id="SSF51230">
    <property type="entry name" value="Single hybrid motif"/>
    <property type="match status" value="1"/>
</dbReference>
<dbReference type="EMBL" id="JAEPQZ010000005">
    <property type="protein sequence ID" value="KAG2181099.1"/>
    <property type="molecule type" value="Genomic_DNA"/>
</dbReference>
<feature type="domain" description="Peripheral subunit-binding (PSBD)" evidence="6">
    <location>
        <begin position="162"/>
        <end position="200"/>
    </location>
</feature>
<keyword evidence="2" id="KW-0450">Lipoyl</keyword>
<dbReference type="InterPro" id="IPR023213">
    <property type="entry name" value="CAT-like_dom_sf"/>
</dbReference>
<keyword evidence="8" id="KW-1185">Reference proteome</keyword>
<dbReference type="PROSITE" id="PS50968">
    <property type="entry name" value="BIOTINYL_LIPOYL"/>
    <property type="match status" value="1"/>
</dbReference>
<dbReference type="FunFam" id="2.40.50.100:FF:000010">
    <property type="entry name" value="Acetyltransferase component of pyruvate dehydrogenase complex"/>
    <property type="match status" value="1"/>
</dbReference>
<sequence>MLRFTVIRKATAASAQRATSNGFHSSSVQAAISKFGMPAMSPTMTEGTIIKWKKKEGDEVAAGDIILEVETDKAQIDVDAADDGILAKILVQEGERVPVNTTIALLAEEGDDLSNIEIPKDEPAQAAPAEVKKAEEKPAAAPATPVEPIDHHDLDTSKLEKPLSPAVLSLLLKHGVKDASQIKPTGPNGRLLKGDVLGHLGLINYKAPPPFAKTAAPPRDQIVFAKPAAKEGAKAKAAEQPAIPMYISKSVAVDNLFNLRNSINATHNSDLTLDEFFAKAAARALRDVAKPSTAGPRSSGVVPSHSLGNTFSTSYKGGKFNIFNLAPPNYDFISNTYEPSKPYSLTISSSKKIGSSSQNTGNYVDLLDFLGGSRSVSQPKAVKMAASDDLYLSPAKTSSGFHSVELKLEGGEKKGQVLNDAKASVFLDRVEYYIQHPEELVA</sequence>
<evidence type="ECO:0000259" key="6">
    <source>
        <dbReference type="PROSITE" id="PS51826"/>
    </source>
</evidence>
<dbReference type="InterPro" id="IPR036625">
    <property type="entry name" value="E3-bd_dom_sf"/>
</dbReference>
<keyword evidence="3" id="KW-0809">Transit peptide</keyword>
<dbReference type="PANTHER" id="PTHR23151:SF82">
    <property type="entry name" value="PYRUVATE DEHYDROGENASE COMPLEX PROTEIN X COMPONENT, MITOCHONDRIAL"/>
    <property type="match status" value="1"/>
</dbReference>
<dbReference type="InterPro" id="IPR045257">
    <property type="entry name" value="E2/Pdx1"/>
</dbReference>
<dbReference type="CDD" id="cd06849">
    <property type="entry name" value="lipoyl_domain"/>
    <property type="match status" value="1"/>
</dbReference>
<feature type="region of interest" description="Disordered" evidence="4">
    <location>
        <begin position="123"/>
        <end position="157"/>
    </location>
</feature>